<reference evidence="5" key="2">
    <citation type="journal article" date="2024" name="Plant">
        <title>Genomic evolution and insights into agronomic trait innovations of Sesamum species.</title>
        <authorList>
            <person name="Miao H."/>
            <person name="Wang L."/>
            <person name="Qu L."/>
            <person name="Liu H."/>
            <person name="Sun Y."/>
            <person name="Le M."/>
            <person name="Wang Q."/>
            <person name="Wei S."/>
            <person name="Zheng Y."/>
            <person name="Lin W."/>
            <person name="Duan Y."/>
            <person name="Cao H."/>
            <person name="Xiong S."/>
            <person name="Wang X."/>
            <person name="Wei L."/>
            <person name="Li C."/>
            <person name="Ma Q."/>
            <person name="Ju M."/>
            <person name="Zhao R."/>
            <person name="Li G."/>
            <person name="Mu C."/>
            <person name="Tian Q."/>
            <person name="Mei H."/>
            <person name="Zhang T."/>
            <person name="Gao T."/>
            <person name="Zhang H."/>
        </authorList>
    </citation>
    <scope>NUCLEOTIDE SEQUENCE</scope>
    <source>
        <strain evidence="5">KEN1</strain>
    </source>
</reference>
<dbReference type="PANTHER" id="PTHR33116">
    <property type="entry name" value="REVERSE TRANSCRIPTASE ZINC-BINDING DOMAIN-CONTAINING PROTEIN-RELATED-RELATED"/>
    <property type="match status" value="1"/>
</dbReference>
<reference evidence="5" key="1">
    <citation type="submission" date="2020-06" db="EMBL/GenBank/DDBJ databases">
        <authorList>
            <person name="Li T."/>
            <person name="Hu X."/>
            <person name="Zhang T."/>
            <person name="Song X."/>
            <person name="Zhang H."/>
            <person name="Dai N."/>
            <person name="Sheng W."/>
            <person name="Hou X."/>
            <person name="Wei L."/>
        </authorList>
    </citation>
    <scope>NUCLEOTIDE SEQUENCE</scope>
    <source>
        <strain evidence="5">KEN1</strain>
        <tissue evidence="5">Leaf</tissue>
    </source>
</reference>
<dbReference type="SUPFAM" id="SSF56672">
    <property type="entry name" value="DNA/RNA polymerases"/>
    <property type="match status" value="1"/>
</dbReference>
<sequence length="930" mass="105424">MHRGWFVLKKGSIAHHEIMVISYVVSNGEVWGSSVRIRAAIDVTQSLKRALKVQTVLGDEHLISFTYERLPNFCYLCGCLGHLSRQCELQFQEGFSDPGDNPPFGNWLRASTPLNSRGRDVHNVPRRPTFLSNSSLQSQSSAPLSTEALLSSATSEGLPRKRHLVDEASEDEVVSQGPSKGIGGPWTVQVLGTMVQTNNPSLVFLAETKCDSRRIENLKRKLDMYGFCIPAKGKSGGLAVLWGKSVNVQLQSYSQNHIDLSVQLENSQDCWRFTGIYGEPEVSKRESTWKLLSQLHSQSQRAWMCADHKALLVRLEDTPIFSCHRSRPWRFEAAWLHSDQCEQIVANSWGRCLEPSNLDGVATHIAACRADLSLWSKMVLKADKGNKKRLESELQRVREGPRTPGVVERCAKLRQELERIAAHEETSWRQRNKEVWLREGDRNTGFFHRKASRRFQTNLISRIKNSEGVWVDNEKDIQQCIMDHFAQVCASNCPRQADIAKGTEYLRPVVDASMARELTMPYTETEVANALFQMAPLKSPGPMDFNATHIVLIPKCKCPEHLSQFRPISLCNVVYKIASKTIANRLKVFLDKIISPVQSAFVPGRLISDNILLAFEINHFLNTKSKGKQGWMALKLDVSKAYDKVEWSFLERVMSKLGFPPSFVRLVTLCISSVSYSFLLGAERASRIRGVSVCRGAPSISHILFADDTLIFCRASREGTRAVKDILEVYRLASGQEINFSKSSVAFSRNTGEDLCTNIVVELNIRRENKMELYLGLPSRAARPKRDLFAIIRDKVWSKITGWNEKLLSQAGKEILIKSVIQAVPTYAMACFRLPISLLKEIQSMVADFWWSNQGHNKIHWISWQRMCESKLLGGLGFRQLHLFNLAMLAKQLWRIWSYPEKLLSRVLKARYFPRCDVFSATLGNRPSFT</sequence>
<feature type="domain" description="CCHC-type" evidence="3">
    <location>
        <begin position="74"/>
        <end position="87"/>
    </location>
</feature>
<dbReference type="InterPro" id="IPR036691">
    <property type="entry name" value="Endo/exonu/phosph_ase_sf"/>
</dbReference>
<evidence type="ECO:0000259" key="4">
    <source>
        <dbReference type="PROSITE" id="PS50878"/>
    </source>
</evidence>
<accession>A0AAW2WKP7</accession>
<evidence type="ECO:0000256" key="2">
    <source>
        <dbReference type="SAM" id="MobiDB-lite"/>
    </source>
</evidence>
<comment type="caution">
    <text evidence="5">The sequence shown here is derived from an EMBL/GenBank/DDBJ whole genome shotgun (WGS) entry which is preliminary data.</text>
</comment>
<dbReference type="InterPro" id="IPR025836">
    <property type="entry name" value="Zn_knuckle_CX2CX4HX4C"/>
</dbReference>
<evidence type="ECO:0000259" key="3">
    <source>
        <dbReference type="PROSITE" id="PS50158"/>
    </source>
</evidence>
<keyword evidence="1" id="KW-0862">Zinc</keyword>
<dbReference type="CDD" id="cd01650">
    <property type="entry name" value="RT_nLTR_like"/>
    <property type="match status" value="1"/>
</dbReference>
<dbReference type="PROSITE" id="PS50158">
    <property type="entry name" value="ZF_CCHC"/>
    <property type="match status" value="1"/>
</dbReference>
<dbReference type="EMBL" id="JACGWN010000007">
    <property type="protein sequence ID" value="KAL0442405.1"/>
    <property type="molecule type" value="Genomic_DNA"/>
</dbReference>
<keyword evidence="1" id="KW-0479">Metal-binding</keyword>
<feature type="domain" description="Reverse transcriptase" evidence="4">
    <location>
        <begin position="534"/>
        <end position="779"/>
    </location>
</feature>
<dbReference type="AlphaFoldDB" id="A0AAW2WKP7"/>
<organism evidence="5">
    <name type="scientific">Sesamum latifolium</name>
    <dbReference type="NCBI Taxonomy" id="2727402"/>
    <lineage>
        <taxon>Eukaryota</taxon>
        <taxon>Viridiplantae</taxon>
        <taxon>Streptophyta</taxon>
        <taxon>Embryophyta</taxon>
        <taxon>Tracheophyta</taxon>
        <taxon>Spermatophyta</taxon>
        <taxon>Magnoliopsida</taxon>
        <taxon>eudicotyledons</taxon>
        <taxon>Gunneridae</taxon>
        <taxon>Pentapetalae</taxon>
        <taxon>asterids</taxon>
        <taxon>lamiids</taxon>
        <taxon>Lamiales</taxon>
        <taxon>Pedaliaceae</taxon>
        <taxon>Sesamum</taxon>
    </lineage>
</organism>
<evidence type="ECO:0008006" key="6">
    <source>
        <dbReference type="Google" id="ProtNLM"/>
    </source>
</evidence>
<dbReference type="SUPFAM" id="SSF56219">
    <property type="entry name" value="DNase I-like"/>
    <property type="match status" value="1"/>
</dbReference>
<dbReference type="GO" id="GO:0008270">
    <property type="term" value="F:zinc ion binding"/>
    <property type="evidence" value="ECO:0007669"/>
    <property type="project" value="UniProtKB-KW"/>
</dbReference>
<dbReference type="Gene3D" id="3.60.10.10">
    <property type="entry name" value="Endonuclease/exonuclease/phosphatase"/>
    <property type="match status" value="1"/>
</dbReference>
<dbReference type="PANTHER" id="PTHR33116:SF86">
    <property type="entry name" value="REVERSE TRANSCRIPTASE DOMAIN-CONTAINING PROTEIN"/>
    <property type="match status" value="1"/>
</dbReference>
<evidence type="ECO:0000313" key="5">
    <source>
        <dbReference type="EMBL" id="KAL0442405.1"/>
    </source>
</evidence>
<dbReference type="PROSITE" id="PS50878">
    <property type="entry name" value="RT_POL"/>
    <property type="match status" value="1"/>
</dbReference>
<dbReference type="InterPro" id="IPR001878">
    <property type="entry name" value="Znf_CCHC"/>
</dbReference>
<dbReference type="Pfam" id="PF14392">
    <property type="entry name" value="zf-CCHC_4"/>
    <property type="match status" value="1"/>
</dbReference>
<dbReference type="InterPro" id="IPR043502">
    <property type="entry name" value="DNA/RNA_pol_sf"/>
</dbReference>
<name>A0AAW2WKP7_9LAMI</name>
<dbReference type="GO" id="GO:0003676">
    <property type="term" value="F:nucleic acid binding"/>
    <property type="evidence" value="ECO:0007669"/>
    <property type="project" value="InterPro"/>
</dbReference>
<protein>
    <recommendedName>
        <fullName evidence="6">Reverse transcriptase</fullName>
    </recommendedName>
</protein>
<evidence type="ECO:0000256" key="1">
    <source>
        <dbReference type="PROSITE-ProRule" id="PRU00047"/>
    </source>
</evidence>
<feature type="compositionally biased region" description="Low complexity" evidence="2">
    <location>
        <begin position="131"/>
        <end position="142"/>
    </location>
</feature>
<gene>
    <name evidence="5" type="ORF">Slati_1963200</name>
</gene>
<proteinExistence type="predicted"/>
<dbReference type="InterPro" id="IPR000477">
    <property type="entry name" value="RT_dom"/>
</dbReference>
<feature type="region of interest" description="Disordered" evidence="2">
    <location>
        <begin position="115"/>
        <end position="142"/>
    </location>
</feature>
<dbReference type="Pfam" id="PF00078">
    <property type="entry name" value="RVT_1"/>
    <property type="match status" value="1"/>
</dbReference>
<keyword evidence="1" id="KW-0863">Zinc-finger</keyword>